<keyword evidence="7 16" id="KW-0862">Zinc</keyword>
<reference evidence="18" key="1">
    <citation type="submission" date="2020-10" db="EMBL/GenBank/DDBJ databases">
        <title>Catharus ustulatus (Swainson's thrush) genome, bCatUst1, primary haplotype v2.</title>
        <authorList>
            <person name="Delmore K."/>
            <person name="Vafadar M."/>
            <person name="Formenti G."/>
            <person name="Chow W."/>
            <person name="Pelan S."/>
            <person name="Howe K."/>
            <person name="Rhie A."/>
            <person name="Mountcastle J."/>
            <person name="Haase B."/>
            <person name="Fedrigo O."/>
            <person name="Jarvis E.D."/>
        </authorList>
    </citation>
    <scope>NUCLEOTIDE SEQUENCE [LARGE SCALE GENOMIC DNA]</scope>
</reference>
<keyword evidence="5 16" id="KW-0479">Metal-binding</keyword>
<dbReference type="PRINTS" id="PR01291">
    <property type="entry name" value="PROXISOMPAGR"/>
</dbReference>
<evidence type="ECO:0000256" key="5">
    <source>
        <dbReference type="ARBA" id="ARBA00022723"/>
    </source>
</evidence>
<accession>A0A8C3U0L6</accession>
<dbReference type="PRINTS" id="PR00398">
    <property type="entry name" value="STRDHORMONER"/>
</dbReference>
<keyword evidence="6 16" id="KW-0863">Zinc-finger</keyword>
<dbReference type="GO" id="GO:0009755">
    <property type="term" value="P:hormone-mediated signaling pathway"/>
    <property type="evidence" value="ECO:0007669"/>
    <property type="project" value="TreeGrafter"/>
</dbReference>
<dbReference type="SMART" id="SM00430">
    <property type="entry name" value="HOLI"/>
    <property type="match status" value="1"/>
</dbReference>
<dbReference type="Pfam" id="PF12577">
    <property type="entry name" value="PPARgamma_N"/>
    <property type="match status" value="1"/>
</dbReference>
<evidence type="ECO:0000256" key="11">
    <source>
        <dbReference type="ARBA" id="ARBA00023159"/>
    </source>
</evidence>
<dbReference type="GO" id="GO:0045923">
    <property type="term" value="P:positive regulation of fatty acid metabolic process"/>
    <property type="evidence" value="ECO:0007669"/>
    <property type="project" value="TreeGrafter"/>
</dbReference>
<evidence type="ECO:0000256" key="10">
    <source>
        <dbReference type="ARBA" id="ARBA00023125"/>
    </source>
</evidence>
<dbReference type="InterPro" id="IPR003077">
    <property type="entry name" value="PPAR-gamma"/>
</dbReference>
<reference evidence="18" key="3">
    <citation type="submission" date="2025-09" db="UniProtKB">
        <authorList>
            <consortium name="Ensembl"/>
        </authorList>
    </citation>
    <scope>IDENTIFICATION</scope>
</reference>
<evidence type="ECO:0000256" key="9">
    <source>
        <dbReference type="ARBA" id="ARBA00023108"/>
    </source>
</evidence>
<comment type="subunit">
    <text evidence="16">Heterodimer with other nuclear receptors.</text>
</comment>
<dbReference type="InterPro" id="IPR000536">
    <property type="entry name" value="Nucl_hrmn_rcpt_lig-bd"/>
</dbReference>
<keyword evidence="4" id="KW-0597">Phosphoprotein</keyword>
<evidence type="ECO:0000256" key="8">
    <source>
        <dbReference type="ARBA" id="ARBA00023015"/>
    </source>
</evidence>
<dbReference type="GO" id="GO:0050728">
    <property type="term" value="P:negative regulation of inflammatory response"/>
    <property type="evidence" value="ECO:0007669"/>
    <property type="project" value="TreeGrafter"/>
</dbReference>
<keyword evidence="19" id="KW-1185">Reference proteome</keyword>
<keyword evidence="3 16" id="KW-0963">Cytoplasm</keyword>
<evidence type="ECO:0000256" key="6">
    <source>
        <dbReference type="ARBA" id="ARBA00022771"/>
    </source>
</evidence>
<evidence type="ECO:0000256" key="7">
    <source>
        <dbReference type="ARBA" id="ARBA00022833"/>
    </source>
</evidence>
<dbReference type="GO" id="GO:0008270">
    <property type="term" value="F:zinc ion binding"/>
    <property type="evidence" value="ECO:0007669"/>
    <property type="project" value="UniProtKB-KW"/>
</dbReference>
<evidence type="ECO:0000256" key="12">
    <source>
        <dbReference type="ARBA" id="ARBA00023163"/>
    </source>
</evidence>
<dbReference type="InterPro" id="IPR022590">
    <property type="entry name" value="PPARgamma_N"/>
</dbReference>
<dbReference type="Pfam" id="PF00105">
    <property type="entry name" value="zf-C4"/>
    <property type="match status" value="1"/>
</dbReference>
<dbReference type="SUPFAM" id="SSF48508">
    <property type="entry name" value="Nuclear receptor ligand-binding domain"/>
    <property type="match status" value="1"/>
</dbReference>
<evidence type="ECO:0000256" key="14">
    <source>
        <dbReference type="ARBA" id="ARBA00023242"/>
    </source>
</evidence>
<dbReference type="GO" id="GO:0010887">
    <property type="term" value="P:negative regulation of cholesterol storage"/>
    <property type="evidence" value="ECO:0007669"/>
    <property type="project" value="TreeGrafter"/>
</dbReference>
<evidence type="ECO:0000313" key="18">
    <source>
        <dbReference type="Ensembl" id="ENSCUSP00005006244.1"/>
    </source>
</evidence>
<evidence type="ECO:0000256" key="16">
    <source>
        <dbReference type="RuleBase" id="RU364110"/>
    </source>
</evidence>
<name>A0A8C3U0L6_CATUS</name>
<keyword evidence="10 16" id="KW-0238">DNA-binding</keyword>
<dbReference type="PRINTS" id="PR01288">
    <property type="entry name" value="PROXISOMEPAR"/>
</dbReference>
<feature type="domain" description="NR LBD" evidence="17">
    <location>
        <begin position="194"/>
        <end position="459"/>
    </location>
</feature>
<dbReference type="InterPro" id="IPR001628">
    <property type="entry name" value="Znf_hrmn_rcpt"/>
</dbReference>
<dbReference type="GO" id="GO:0004879">
    <property type="term" value="F:nuclear receptor activity"/>
    <property type="evidence" value="ECO:0007669"/>
    <property type="project" value="InterPro"/>
</dbReference>
<dbReference type="PANTHER" id="PTHR24082:SF488">
    <property type="entry name" value="PEROXISOME PROLIFERATOR-ACTIVATED RECEPTOR GAMMA"/>
    <property type="match status" value="1"/>
</dbReference>
<dbReference type="GO" id="GO:0030154">
    <property type="term" value="P:cell differentiation"/>
    <property type="evidence" value="ECO:0007669"/>
    <property type="project" value="TreeGrafter"/>
</dbReference>
<evidence type="ECO:0000256" key="4">
    <source>
        <dbReference type="ARBA" id="ARBA00022553"/>
    </source>
</evidence>
<evidence type="ECO:0000256" key="2">
    <source>
        <dbReference type="ARBA" id="ARBA00018974"/>
    </source>
</evidence>
<proteinExistence type="inferred from homology"/>
<evidence type="ECO:0000256" key="15">
    <source>
        <dbReference type="ARBA" id="ARBA00032721"/>
    </source>
</evidence>
<dbReference type="GO" id="GO:0006631">
    <property type="term" value="P:fatty acid metabolic process"/>
    <property type="evidence" value="ECO:0007669"/>
    <property type="project" value="TreeGrafter"/>
</dbReference>
<keyword evidence="9 16" id="KW-0090">Biological rhythms</keyword>
<comment type="function">
    <text evidence="16">Nuclear receptor that binds peroxisome proliferators such as hypolipidemic drugs and fatty acids. Once activated by a ligand, the nuclear receptor binds to DNA specific PPAR response elements (PPRE) and modulates the transcription of its target genes, such as acyl-CoA oxidase. It therefore controls the peroxisomal beta-oxidation pathway of fatty acids. Key regulator of adipocyte differentiation and glucose homeostasis. May play a role in the regulation of circadian rhythm.</text>
</comment>
<dbReference type="Gene3D" id="1.10.565.10">
    <property type="entry name" value="Retinoid X Receptor"/>
    <property type="match status" value="1"/>
</dbReference>
<dbReference type="InterPro" id="IPR003074">
    <property type="entry name" value="1Cnucl_rcpt"/>
</dbReference>
<keyword evidence="11 16" id="KW-0010">Activator</keyword>
<dbReference type="SUPFAM" id="SSF57716">
    <property type="entry name" value="Glucocorticoid receptor-like (DNA-binding domain)"/>
    <property type="match status" value="1"/>
</dbReference>
<dbReference type="GO" id="GO:0048511">
    <property type="term" value="P:rhythmic process"/>
    <property type="evidence" value="ECO:0007669"/>
    <property type="project" value="UniProtKB-KW"/>
</dbReference>
<dbReference type="Pfam" id="PF00104">
    <property type="entry name" value="Hormone_recep"/>
    <property type="match status" value="1"/>
</dbReference>
<dbReference type="Gene3D" id="3.30.50.10">
    <property type="entry name" value="Erythroid Transcription Factor GATA-1, subunit A"/>
    <property type="match status" value="1"/>
</dbReference>
<sequence length="461" mass="52415">MVDTEMPFWPLNFGINPVDLSAMDDHTHSFDIKPFTTVDFSSISSPHYEDLPLPRADQSGLDYKYDIKLQDCQSAIKMEPPSPPYFSEKVQLYNKPHEEASNSLMAIECRVCGDKASGFHYGVHACEGCKVSCQKSTALNISRSFPLNHHWVHKGGRTATEMSIRFGRMPQAEKEKLLAEISSDIDQLNPESADLRALAKHLYDSYIKSFPLTKAKARAILTGKTTDKSPFVIYDMNSLMMGEDQIKCKHVSPLQEENKEVAIRIFQRCQFRSVEAVQEITEFAKNIPGFVNLDLNDQVTLLKYGVHEIIYTLLASLMNKDGVLISDGQGFMTREFLKSLRKPFCDFMEPKFEFAVKFNALELDDSDLAIFIAVIILSGDRPGLLNVKPIEDIQDNLLQALELQLKLNHPESSQLFAKLLQKMTDLRQIVTEHVQLLQVIKKTETDMSLHPLLQEIYKDLY</sequence>
<dbReference type="PROSITE" id="PS51843">
    <property type="entry name" value="NR_LBD"/>
    <property type="match status" value="1"/>
</dbReference>
<dbReference type="GO" id="GO:0005634">
    <property type="term" value="C:nucleus"/>
    <property type="evidence" value="ECO:0007669"/>
    <property type="project" value="UniProtKB-SubCell"/>
</dbReference>
<dbReference type="GO" id="GO:0045944">
    <property type="term" value="P:positive regulation of transcription by RNA polymerase II"/>
    <property type="evidence" value="ECO:0007669"/>
    <property type="project" value="TreeGrafter"/>
</dbReference>
<dbReference type="FunFam" id="1.10.565.10:FF:000017">
    <property type="entry name" value="Peroxisome proliferator-activated receptor gamma"/>
    <property type="match status" value="1"/>
</dbReference>
<dbReference type="InterPro" id="IPR001723">
    <property type="entry name" value="Nuclear_hrmn_rcpt"/>
</dbReference>
<dbReference type="CDD" id="cd06932">
    <property type="entry name" value="NR_LBD_PPAR"/>
    <property type="match status" value="1"/>
</dbReference>
<reference evidence="18" key="2">
    <citation type="submission" date="2025-08" db="UniProtKB">
        <authorList>
            <consortium name="Ensembl"/>
        </authorList>
    </citation>
    <scope>IDENTIFICATION</scope>
</reference>
<dbReference type="GO" id="GO:0001227">
    <property type="term" value="F:DNA-binding transcription repressor activity, RNA polymerase II-specific"/>
    <property type="evidence" value="ECO:0007669"/>
    <property type="project" value="TreeGrafter"/>
</dbReference>
<dbReference type="AlphaFoldDB" id="A0A8C3U0L6"/>
<dbReference type="GO" id="GO:0000978">
    <property type="term" value="F:RNA polymerase II cis-regulatory region sequence-specific DNA binding"/>
    <property type="evidence" value="ECO:0007669"/>
    <property type="project" value="TreeGrafter"/>
</dbReference>
<comment type="subcellular location">
    <subcellularLocation>
        <location evidence="16">Cytoplasm</location>
    </subcellularLocation>
    <subcellularLocation>
        <location evidence="16">Nucleus</location>
    </subcellularLocation>
</comment>
<comment type="similarity">
    <text evidence="1 16">Belongs to the nuclear hormone receptor family. NR1 subfamily.</text>
</comment>
<gene>
    <name evidence="16 18" type="primary">PPARG</name>
</gene>
<keyword evidence="13 16" id="KW-0675">Receptor</keyword>
<dbReference type="PANTHER" id="PTHR24082">
    <property type="entry name" value="NUCLEAR HORMONE RECEPTOR"/>
    <property type="match status" value="1"/>
</dbReference>
<evidence type="ECO:0000256" key="3">
    <source>
        <dbReference type="ARBA" id="ARBA00022490"/>
    </source>
</evidence>
<keyword evidence="8 16" id="KW-0805">Transcription regulation</keyword>
<keyword evidence="14 16" id="KW-0539">Nucleus</keyword>
<evidence type="ECO:0000256" key="1">
    <source>
        <dbReference type="ARBA" id="ARBA00008092"/>
    </source>
</evidence>
<dbReference type="InterPro" id="IPR035500">
    <property type="entry name" value="NHR-like_dom_sf"/>
</dbReference>
<dbReference type="Proteomes" id="UP000694563">
    <property type="component" value="Chromosome 13"/>
</dbReference>
<dbReference type="GO" id="GO:0005737">
    <property type="term" value="C:cytoplasm"/>
    <property type="evidence" value="ECO:0007669"/>
    <property type="project" value="UniProtKB-SubCell"/>
</dbReference>
<evidence type="ECO:0000256" key="13">
    <source>
        <dbReference type="ARBA" id="ARBA00023170"/>
    </source>
</evidence>
<dbReference type="InterPro" id="IPR013088">
    <property type="entry name" value="Znf_NHR/GATA"/>
</dbReference>
<evidence type="ECO:0000313" key="19">
    <source>
        <dbReference type="Proteomes" id="UP000694563"/>
    </source>
</evidence>
<dbReference type="PRINTS" id="PR00047">
    <property type="entry name" value="STROIDFINGER"/>
</dbReference>
<keyword evidence="12 16" id="KW-0804">Transcription</keyword>
<dbReference type="Ensembl" id="ENSCUST00005006483.1">
    <property type="protein sequence ID" value="ENSCUSP00005006244.1"/>
    <property type="gene ID" value="ENSCUSG00005003927.1"/>
</dbReference>
<evidence type="ECO:0000259" key="17">
    <source>
        <dbReference type="PROSITE" id="PS51843"/>
    </source>
</evidence>
<protein>
    <recommendedName>
        <fullName evidence="2 16">Peroxisome proliferator-activated receptor gamma</fullName>
        <shortName evidence="16">PPAR-gamma</shortName>
    </recommendedName>
    <alternativeName>
        <fullName evidence="15 16">Nuclear receptor subfamily 1 group C member 3</fullName>
    </alternativeName>
</protein>
<organism evidence="18 19">
    <name type="scientific">Catharus ustulatus</name>
    <name type="common">Russet-backed thrush</name>
    <name type="synonym">Hylocichla ustulatus</name>
    <dbReference type="NCBI Taxonomy" id="91951"/>
    <lineage>
        <taxon>Eukaryota</taxon>
        <taxon>Metazoa</taxon>
        <taxon>Chordata</taxon>
        <taxon>Craniata</taxon>
        <taxon>Vertebrata</taxon>
        <taxon>Euteleostomi</taxon>
        <taxon>Archelosauria</taxon>
        <taxon>Archosauria</taxon>
        <taxon>Dinosauria</taxon>
        <taxon>Saurischia</taxon>
        <taxon>Theropoda</taxon>
        <taxon>Coelurosauria</taxon>
        <taxon>Aves</taxon>
        <taxon>Neognathae</taxon>
        <taxon>Neoaves</taxon>
        <taxon>Telluraves</taxon>
        <taxon>Australaves</taxon>
        <taxon>Passeriformes</taxon>
        <taxon>Turdidae</taxon>
        <taxon>Catharus</taxon>
    </lineage>
</organism>
<dbReference type="InterPro" id="IPR050234">
    <property type="entry name" value="Nuclear_hormone_rcpt_NR1"/>
</dbReference>